<evidence type="ECO:0000313" key="1">
    <source>
        <dbReference type="EMBL" id="CAE7658231.1"/>
    </source>
</evidence>
<evidence type="ECO:0000313" key="2">
    <source>
        <dbReference type="Proteomes" id="UP000649617"/>
    </source>
</evidence>
<organism evidence="1 2">
    <name type="scientific">Symbiodinium pilosum</name>
    <name type="common">Dinoflagellate</name>
    <dbReference type="NCBI Taxonomy" id="2952"/>
    <lineage>
        <taxon>Eukaryota</taxon>
        <taxon>Sar</taxon>
        <taxon>Alveolata</taxon>
        <taxon>Dinophyceae</taxon>
        <taxon>Suessiales</taxon>
        <taxon>Symbiodiniaceae</taxon>
        <taxon>Symbiodinium</taxon>
    </lineage>
</organism>
<gene>
    <name evidence="1" type="primary">ABCF5</name>
    <name evidence="1" type="ORF">SPIL2461_LOCUS17758</name>
</gene>
<keyword evidence="2" id="KW-1185">Reference proteome</keyword>
<reference evidence="1" key="1">
    <citation type="submission" date="2021-02" db="EMBL/GenBank/DDBJ databases">
        <authorList>
            <person name="Dougan E. K."/>
            <person name="Rhodes N."/>
            <person name="Thang M."/>
            <person name="Chan C."/>
        </authorList>
    </citation>
    <scope>NUCLEOTIDE SEQUENCE</scope>
</reference>
<proteinExistence type="predicted"/>
<comment type="caution">
    <text evidence="1">The sequence shown here is derived from an EMBL/GenBank/DDBJ whole genome shotgun (WGS) entry which is preliminary data.</text>
</comment>
<sequence length="59" mass="6507">MGAEVSKELLLELEREKLLRGVPLQVALSGWAKHWSGSQGLLDVDKGLYNLSQQTEDAV</sequence>
<dbReference type="Proteomes" id="UP000649617">
    <property type="component" value="Unassembled WGS sequence"/>
</dbReference>
<dbReference type="AlphaFoldDB" id="A0A812W4M8"/>
<name>A0A812W4M8_SYMPI</name>
<dbReference type="EMBL" id="CAJNIZ010043371">
    <property type="protein sequence ID" value="CAE7658231.1"/>
    <property type="molecule type" value="Genomic_DNA"/>
</dbReference>
<protein>
    <submittedName>
        <fullName evidence="1">ABCF5 protein</fullName>
    </submittedName>
</protein>
<accession>A0A812W4M8</accession>